<evidence type="ECO:0000313" key="3">
    <source>
        <dbReference type="EMBL" id="GAA4391005.1"/>
    </source>
</evidence>
<evidence type="ECO:0000256" key="1">
    <source>
        <dbReference type="SAM" id="SignalP"/>
    </source>
</evidence>
<gene>
    <name evidence="3" type="ORF">GCM10023147_19540</name>
</gene>
<feature type="signal peptide" evidence="1">
    <location>
        <begin position="1"/>
        <end position="27"/>
    </location>
</feature>
<dbReference type="Pfam" id="PF02470">
    <property type="entry name" value="MlaD"/>
    <property type="match status" value="1"/>
</dbReference>
<accession>A0ABP8JHY7</accession>
<evidence type="ECO:0000313" key="4">
    <source>
        <dbReference type="Proteomes" id="UP001500635"/>
    </source>
</evidence>
<organism evidence="3 4">
    <name type="scientific">Tsukamurella soli</name>
    <dbReference type="NCBI Taxonomy" id="644556"/>
    <lineage>
        <taxon>Bacteria</taxon>
        <taxon>Bacillati</taxon>
        <taxon>Actinomycetota</taxon>
        <taxon>Actinomycetes</taxon>
        <taxon>Mycobacteriales</taxon>
        <taxon>Tsukamurellaceae</taxon>
        <taxon>Tsukamurella</taxon>
    </lineage>
</organism>
<protein>
    <recommendedName>
        <fullName evidence="2">Mce/MlaD domain-containing protein</fullName>
    </recommendedName>
</protein>
<dbReference type="PANTHER" id="PTHR33371">
    <property type="entry name" value="INTERMEMBRANE PHOSPHOLIPID TRANSPORT SYSTEM BINDING PROTEIN MLAD-RELATED"/>
    <property type="match status" value="1"/>
</dbReference>
<proteinExistence type="predicted"/>
<keyword evidence="1" id="KW-0732">Signal</keyword>
<dbReference type="EMBL" id="BAABFR010000024">
    <property type="protein sequence ID" value="GAA4391005.1"/>
    <property type="molecule type" value="Genomic_DNA"/>
</dbReference>
<dbReference type="PANTHER" id="PTHR33371:SF4">
    <property type="entry name" value="INTERMEMBRANE PHOSPHOLIPID TRANSPORT SYSTEM BINDING PROTEIN MLAD"/>
    <property type="match status" value="1"/>
</dbReference>
<reference evidence="4" key="1">
    <citation type="journal article" date="2019" name="Int. J. Syst. Evol. Microbiol.">
        <title>The Global Catalogue of Microorganisms (GCM) 10K type strain sequencing project: providing services to taxonomists for standard genome sequencing and annotation.</title>
        <authorList>
            <consortium name="The Broad Institute Genomics Platform"/>
            <consortium name="The Broad Institute Genome Sequencing Center for Infectious Disease"/>
            <person name="Wu L."/>
            <person name="Ma J."/>
        </authorList>
    </citation>
    <scope>NUCLEOTIDE SEQUENCE [LARGE SCALE GENOMIC DNA]</scope>
    <source>
        <strain evidence="4">JCM 17688</strain>
    </source>
</reference>
<evidence type="ECO:0000259" key="2">
    <source>
        <dbReference type="Pfam" id="PF02470"/>
    </source>
</evidence>
<feature type="domain" description="Mce/MlaD" evidence="2">
    <location>
        <begin position="47"/>
        <end position="119"/>
    </location>
</feature>
<dbReference type="RefSeq" id="WP_344994434.1">
    <property type="nucleotide sequence ID" value="NZ_BAABFR010000024.1"/>
</dbReference>
<dbReference type="Proteomes" id="UP001500635">
    <property type="component" value="Unassembled WGS sequence"/>
</dbReference>
<name>A0ABP8JHY7_9ACTN</name>
<dbReference type="InterPro" id="IPR003399">
    <property type="entry name" value="Mce/MlaD"/>
</dbReference>
<dbReference type="InterPro" id="IPR052336">
    <property type="entry name" value="MlaD_Phospholipid_Transporter"/>
</dbReference>
<sequence>MMWNPLARLPRLVTGAALATVAATATACSVSPATMDFSNPLSSRHDYRVELQFADALNLPIGAQVTYTGLRVGRVAAVTLTPNAATVTARIQQGTQLPAAVQASIVQDTLLGESYVRLARPAGAPESPLLHAGSVLPVSQTTPPRSVEGTLTVLANYFGTGSLQQVSATIAKVDTALPPDTARLGRLSTQIGRDVSGVAGAATEVDRLLDSLNTTARTMRSHNADFQWVLTPYHMRYWHNQGELMSNVGSLLPAVQSLFTGGYWMIPMMDSISDLLDLVTVDGVTLGDAIHGGSTLLTDHVAPMAADPQVVVQSIVSDDGRDLGAGLTDILRMLGGTR</sequence>
<feature type="chain" id="PRO_5046218029" description="Mce/MlaD domain-containing protein" evidence="1">
    <location>
        <begin position="28"/>
        <end position="338"/>
    </location>
</feature>
<comment type="caution">
    <text evidence="3">The sequence shown here is derived from an EMBL/GenBank/DDBJ whole genome shotgun (WGS) entry which is preliminary data.</text>
</comment>
<keyword evidence="4" id="KW-1185">Reference proteome</keyword>